<dbReference type="AlphaFoldDB" id="A0A0W1ALG1"/>
<evidence type="ECO:0000256" key="1">
    <source>
        <dbReference type="SAM" id="MobiDB-lite"/>
    </source>
</evidence>
<feature type="region of interest" description="Disordered" evidence="1">
    <location>
        <begin position="198"/>
        <end position="221"/>
    </location>
</feature>
<sequence>MKVRVILSGGKLINPIVIICTEENVNQVNKLINLFTSSPKCNKELSFLSITPGIKIDFTRDKWRFQGRWSAQEKEIRVKSNLVLEKMLQTFIFELCNANNPDLIKKKTNYSNFNTPDEYALYLEASEHKSFKKAIFLYMDVFLKNPKSLLMPSAIELDQLRMLADDESYLSYVKNNGHYDYYVDDYNRATNKKPSFFTKPKGKNLNEEHYDYDTPQTSIQG</sequence>
<evidence type="ECO:0000313" key="2">
    <source>
        <dbReference type="EMBL" id="KTD82188.1"/>
    </source>
</evidence>
<dbReference type="OrthoDB" id="5653595at2"/>
<accession>A0A0W1ALG1</accession>
<dbReference type="EMBL" id="LNZB01000015">
    <property type="protein sequence ID" value="KTD82188.1"/>
    <property type="molecule type" value="Genomic_DNA"/>
</dbReference>
<name>A0A0W1ALG1_9GAMM</name>
<evidence type="ECO:0000313" key="3">
    <source>
        <dbReference type="Proteomes" id="UP000054729"/>
    </source>
</evidence>
<dbReference type="Proteomes" id="UP000054729">
    <property type="component" value="Unassembled WGS sequence"/>
</dbReference>
<dbReference type="PATRIC" id="fig|66969.6.peg.725"/>
<reference evidence="2 3" key="1">
    <citation type="submission" date="2015-11" db="EMBL/GenBank/DDBJ databases">
        <title>Genomic analysis of 38 Legionella species identifies large and diverse effector repertoires.</title>
        <authorList>
            <person name="Burstein D."/>
            <person name="Amaro F."/>
            <person name="Zusman T."/>
            <person name="Lifshitz Z."/>
            <person name="Cohen O."/>
            <person name="Gilbert J.A."/>
            <person name="Pupko T."/>
            <person name="Shuman H.A."/>
            <person name="Segal G."/>
        </authorList>
    </citation>
    <scope>NUCLEOTIDE SEQUENCE [LARGE SCALE GENOMIC DNA]</scope>
    <source>
        <strain evidence="2 3">ATCC 51914</strain>
    </source>
</reference>
<organism evidence="2 3">
    <name type="scientific">Legionella waltersii</name>
    <dbReference type="NCBI Taxonomy" id="66969"/>
    <lineage>
        <taxon>Bacteria</taxon>
        <taxon>Pseudomonadati</taxon>
        <taxon>Pseudomonadota</taxon>
        <taxon>Gammaproteobacteria</taxon>
        <taxon>Legionellales</taxon>
        <taxon>Legionellaceae</taxon>
        <taxon>Legionella</taxon>
    </lineage>
</organism>
<comment type="caution">
    <text evidence="2">The sequence shown here is derived from an EMBL/GenBank/DDBJ whole genome shotgun (WGS) entry which is preliminary data.</text>
</comment>
<gene>
    <name evidence="2" type="ORF">Lwal_0665</name>
</gene>
<proteinExistence type="predicted"/>
<protein>
    <submittedName>
        <fullName evidence="2">Uncharacterized protein</fullName>
    </submittedName>
</protein>
<dbReference type="RefSeq" id="WP_058479499.1">
    <property type="nucleotide sequence ID" value="NZ_CAAAIQ010000021.1"/>
</dbReference>
<keyword evidence="3" id="KW-1185">Reference proteome</keyword>